<evidence type="ECO:0000256" key="1">
    <source>
        <dbReference type="ARBA" id="ARBA00022649"/>
    </source>
</evidence>
<accession>A4J7C4</accession>
<gene>
    <name evidence="2" type="ordered locus">Dred_2467</name>
</gene>
<sequence length="105" mass="12568">MDRENKRYTVVISDEAKQMLVSHAQFLAQVSEHAAIRLIEDFQVRAKSLEQFPERNPWLVDQLIPSRKYRKLLLEKRYLLVYQIKENTVYVDAVVDTRQDYGWLL</sequence>
<dbReference type="Proteomes" id="UP000001556">
    <property type="component" value="Chromosome"/>
</dbReference>
<dbReference type="InterPro" id="IPR035093">
    <property type="entry name" value="RelE/ParE_toxin_dom_sf"/>
</dbReference>
<dbReference type="KEGG" id="drm:Dred_2467"/>
<dbReference type="AlphaFoldDB" id="A4J7C4"/>
<name>A4J7C4_DESRM</name>
<dbReference type="OrthoDB" id="1683991at2"/>
<keyword evidence="3" id="KW-1185">Reference proteome</keyword>
<dbReference type="STRING" id="349161.Dred_2467"/>
<dbReference type="EMBL" id="CP000612">
    <property type="protein sequence ID" value="ABO50977.1"/>
    <property type="molecule type" value="Genomic_DNA"/>
</dbReference>
<reference evidence="2 3" key="1">
    <citation type="submission" date="2007-03" db="EMBL/GenBank/DDBJ databases">
        <title>Complete sequence of Desulfotomaculum reducens MI-1.</title>
        <authorList>
            <consortium name="US DOE Joint Genome Institute"/>
            <person name="Copeland A."/>
            <person name="Lucas S."/>
            <person name="Lapidus A."/>
            <person name="Barry K."/>
            <person name="Detter J.C."/>
            <person name="Glavina del Rio T."/>
            <person name="Hammon N."/>
            <person name="Israni S."/>
            <person name="Dalin E."/>
            <person name="Tice H."/>
            <person name="Pitluck S."/>
            <person name="Sims D."/>
            <person name="Brettin T."/>
            <person name="Bruce D."/>
            <person name="Han C."/>
            <person name="Tapia R."/>
            <person name="Schmutz J."/>
            <person name="Larimer F."/>
            <person name="Land M."/>
            <person name="Hauser L."/>
            <person name="Kyrpides N."/>
            <person name="Kim E."/>
            <person name="Tebo B.M."/>
            <person name="Richardson P."/>
        </authorList>
    </citation>
    <scope>NUCLEOTIDE SEQUENCE [LARGE SCALE GENOMIC DNA]</scope>
    <source>
        <strain evidence="2 3">MI-1</strain>
    </source>
</reference>
<dbReference type="Gene3D" id="3.30.2310.20">
    <property type="entry name" value="RelE-like"/>
    <property type="match status" value="1"/>
</dbReference>
<evidence type="ECO:0000313" key="2">
    <source>
        <dbReference type="EMBL" id="ABO50977.1"/>
    </source>
</evidence>
<organism evidence="2 3">
    <name type="scientific">Desulforamulus reducens (strain ATCC BAA-1160 / DSM 100696 / MI-1)</name>
    <name type="common">Desulfotomaculum reducens</name>
    <dbReference type="NCBI Taxonomy" id="349161"/>
    <lineage>
        <taxon>Bacteria</taxon>
        <taxon>Bacillati</taxon>
        <taxon>Bacillota</taxon>
        <taxon>Clostridia</taxon>
        <taxon>Eubacteriales</taxon>
        <taxon>Peptococcaceae</taxon>
        <taxon>Desulforamulus</taxon>
    </lineage>
</organism>
<proteinExistence type="predicted"/>
<dbReference type="InterPro" id="IPR007712">
    <property type="entry name" value="RelE/ParE_toxin"/>
</dbReference>
<evidence type="ECO:0000313" key="3">
    <source>
        <dbReference type="Proteomes" id="UP000001556"/>
    </source>
</evidence>
<dbReference type="HOGENOM" id="CLU_147162_8_4_9"/>
<keyword evidence="1" id="KW-1277">Toxin-antitoxin system</keyword>
<dbReference type="RefSeq" id="WP_011878775.1">
    <property type="nucleotide sequence ID" value="NC_009253.1"/>
</dbReference>
<protein>
    <submittedName>
        <fullName evidence="2">Plasmid stabilization system</fullName>
    </submittedName>
</protein>
<dbReference type="Pfam" id="PF05016">
    <property type="entry name" value="ParE_toxin"/>
    <property type="match status" value="1"/>
</dbReference>
<dbReference type="eggNOG" id="COG3668">
    <property type="taxonomic scope" value="Bacteria"/>
</dbReference>